<organism evidence="1 3">
    <name type="scientific">Methylorubrum populi</name>
    <dbReference type="NCBI Taxonomy" id="223967"/>
    <lineage>
        <taxon>Bacteria</taxon>
        <taxon>Pseudomonadati</taxon>
        <taxon>Pseudomonadota</taxon>
        <taxon>Alphaproteobacteria</taxon>
        <taxon>Hyphomicrobiales</taxon>
        <taxon>Methylobacteriaceae</taxon>
        <taxon>Methylorubrum</taxon>
    </lineage>
</organism>
<name>A0A161JN25_9HYPH</name>
<sequence length="71" mass="7950">METEALERPADLTIWRTLPASSPLAQPERYDTLREALAAAKGALGDPSQQPWIITEEGEILSPNWIRTYVN</sequence>
<dbReference type="Proteomes" id="UP000218288">
    <property type="component" value="Chromosome"/>
</dbReference>
<reference evidence="2" key="2">
    <citation type="journal article" date="2021" name="PeerJ">
        <title>Extensive microbial diversity within the chicken gut microbiome revealed by metagenomics and culture.</title>
        <authorList>
            <person name="Gilroy R."/>
            <person name="Ravi A."/>
            <person name="Getino M."/>
            <person name="Pursley I."/>
            <person name="Horton D.L."/>
            <person name="Alikhan N.F."/>
            <person name="Baker D."/>
            <person name="Gharbi K."/>
            <person name="Hall N."/>
            <person name="Watson M."/>
            <person name="Adriaenssens E.M."/>
            <person name="Foster-Nyarko E."/>
            <person name="Jarju S."/>
            <person name="Secka A."/>
            <person name="Antonio M."/>
            <person name="Oren A."/>
            <person name="Chaudhuri R.R."/>
            <person name="La Ragione R."/>
            <person name="Hildebrand F."/>
            <person name="Pallen M.J."/>
        </authorList>
    </citation>
    <scope>NUCLEOTIDE SEQUENCE</scope>
    <source>
        <strain evidence="2">316</strain>
    </source>
</reference>
<dbReference type="RefSeq" id="WP_009862952.1">
    <property type="nucleotide sequence ID" value="NZ_AP014809.1"/>
</dbReference>
<reference evidence="2" key="3">
    <citation type="submission" date="2021-09" db="EMBL/GenBank/DDBJ databases">
        <authorList>
            <person name="Gilroy R."/>
        </authorList>
    </citation>
    <scope>NUCLEOTIDE SEQUENCE</scope>
    <source>
        <strain evidence="2">316</strain>
    </source>
</reference>
<dbReference type="EMBL" id="DYYG01000035">
    <property type="protein sequence ID" value="HJE24202.1"/>
    <property type="molecule type" value="Genomic_DNA"/>
</dbReference>
<reference evidence="1 3" key="1">
    <citation type="journal article" date="2016" name="Genome Announc.">
        <title>Complete Genome Sequence of Methylobacterium populi P-1M, Isolated from Pink-Pigmented Household Biofilm.</title>
        <authorList>
            <person name="Morohoshi T."/>
            <person name="Ikeda T."/>
        </authorList>
    </citation>
    <scope>NUCLEOTIDE SEQUENCE [LARGE SCALE GENOMIC DNA]</scope>
    <source>
        <strain evidence="1 3">P-1M</strain>
    </source>
</reference>
<dbReference type="EMBL" id="AP014809">
    <property type="protein sequence ID" value="BAU93918.1"/>
    <property type="molecule type" value="Genomic_DNA"/>
</dbReference>
<dbReference type="OrthoDB" id="7998419at2"/>
<accession>A0A161JN25</accession>
<proteinExistence type="predicted"/>
<dbReference type="Proteomes" id="UP000742631">
    <property type="component" value="Unassembled WGS sequence"/>
</dbReference>
<protein>
    <submittedName>
        <fullName evidence="1">Uncharacterized protein</fullName>
    </submittedName>
</protein>
<evidence type="ECO:0000313" key="2">
    <source>
        <dbReference type="EMBL" id="HJE24202.1"/>
    </source>
</evidence>
<evidence type="ECO:0000313" key="3">
    <source>
        <dbReference type="Proteomes" id="UP000218288"/>
    </source>
</evidence>
<gene>
    <name evidence="2" type="ORF">K8W01_11140</name>
    <name evidence="1" type="ORF">MPPM_5313</name>
</gene>
<evidence type="ECO:0000313" key="1">
    <source>
        <dbReference type="EMBL" id="BAU93918.1"/>
    </source>
</evidence>
<dbReference type="AlphaFoldDB" id="A0A161JN25"/>